<organism evidence="1 2">
    <name type="scientific">Sphingomonas hankookensis</name>
    <dbReference type="NCBI Taxonomy" id="563996"/>
    <lineage>
        <taxon>Bacteria</taxon>
        <taxon>Pseudomonadati</taxon>
        <taxon>Pseudomonadota</taxon>
        <taxon>Alphaproteobacteria</taxon>
        <taxon>Sphingomonadales</taxon>
        <taxon>Sphingomonadaceae</taxon>
        <taxon>Sphingomonas</taxon>
    </lineage>
</organism>
<accession>A0ABR5YI10</accession>
<comment type="caution">
    <text evidence="1">The sequence shown here is derived from an EMBL/GenBank/DDBJ whole genome shotgun (WGS) entry which is preliminary data.</text>
</comment>
<sequence length="61" mass="7148">MMPTDNITYYRRRLDEARHRASEASLPEVRRVHAEMAERYSAILRDAERGIVRPVLGIVPR</sequence>
<dbReference type="Proteomes" id="UP000076609">
    <property type="component" value="Unassembled WGS sequence"/>
</dbReference>
<keyword evidence="2" id="KW-1185">Reference proteome</keyword>
<proteinExistence type="predicted"/>
<evidence type="ECO:0000313" key="2">
    <source>
        <dbReference type="Proteomes" id="UP000076609"/>
    </source>
</evidence>
<gene>
    <name evidence="1" type="ORF">AVT10_00080</name>
</gene>
<protein>
    <submittedName>
        <fullName evidence="1">Uncharacterized protein</fullName>
    </submittedName>
</protein>
<evidence type="ECO:0000313" key="1">
    <source>
        <dbReference type="EMBL" id="KZE18500.1"/>
    </source>
</evidence>
<reference evidence="2" key="1">
    <citation type="submission" date="2016-01" db="EMBL/GenBank/DDBJ databases">
        <title>Draft genome of Chromobacterium sp. F49.</title>
        <authorList>
            <person name="Hong K.W."/>
        </authorList>
    </citation>
    <scope>NUCLEOTIDE SEQUENCE [LARGE SCALE GENOMIC DNA]</scope>
    <source>
        <strain evidence="2">CN3</strain>
    </source>
</reference>
<dbReference type="EMBL" id="LQQO01000001">
    <property type="protein sequence ID" value="KZE18500.1"/>
    <property type="molecule type" value="Genomic_DNA"/>
</dbReference>
<name>A0ABR5YI10_9SPHN</name>